<evidence type="ECO:0000256" key="1">
    <source>
        <dbReference type="SAM" id="Phobius"/>
    </source>
</evidence>
<sequence>MPLPLSYNTFLPLISVILFFGGLGFYWLMSFFILYHLIRFGIGTKPKQLSFIFLFGSIVLTLIVTILFINLNLNSFTKPLLSP</sequence>
<dbReference type="AlphaFoldDB" id="A0A1F8BK55"/>
<accession>A0A1F8BK55</accession>
<dbReference type="EMBL" id="MGHH01000015">
    <property type="protein sequence ID" value="OGM63725.1"/>
    <property type="molecule type" value="Genomic_DNA"/>
</dbReference>
<name>A0A1F8BK55_9BACT</name>
<organism evidence="2 3">
    <name type="scientific">Candidatus Woesebacteria bacterium RIFCSPLOWO2_01_FULL_39_25</name>
    <dbReference type="NCBI Taxonomy" id="1802521"/>
    <lineage>
        <taxon>Bacteria</taxon>
        <taxon>Candidatus Woeseibacteriota</taxon>
    </lineage>
</organism>
<proteinExistence type="predicted"/>
<reference evidence="2 3" key="1">
    <citation type="journal article" date="2016" name="Nat. Commun.">
        <title>Thousands of microbial genomes shed light on interconnected biogeochemical processes in an aquifer system.</title>
        <authorList>
            <person name="Anantharaman K."/>
            <person name="Brown C.T."/>
            <person name="Hug L.A."/>
            <person name="Sharon I."/>
            <person name="Castelle C.J."/>
            <person name="Probst A.J."/>
            <person name="Thomas B.C."/>
            <person name="Singh A."/>
            <person name="Wilkins M.J."/>
            <person name="Karaoz U."/>
            <person name="Brodie E.L."/>
            <person name="Williams K.H."/>
            <person name="Hubbard S.S."/>
            <person name="Banfield J.F."/>
        </authorList>
    </citation>
    <scope>NUCLEOTIDE SEQUENCE [LARGE SCALE GENOMIC DNA]</scope>
</reference>
<feature type="transmembrane region" description="Helical" evidence="1">
    <location>
        <begin position="12"/>
        <end position="37"/>
    </location>
</feature>
<comment type="caution">
    <text evidence="2">The sequence shown here is derived from an EMBL/GenBank/DDBJ whole genome shotgun (WGS) entry which is preliminary data.</text>
</comment>
<keyword evidence="1" id="KW-1133">Transmembrane helix</keyword>
<keyword evidence="1" id="KW-0472">Membrane</keyword>
<evidence type="ECO:0000313" key="2">
    <source>
        <dbReference type="EMBL" id="OGM63725.1"/>
    </source>
</evidence>
<dbReference type="Proteomes" id="UP000176725">
    <property type="component" value="Unassembled WGS sequence"/>
</dbReference>
<keyword evidence="1" id="KW-0812">Transmembrane</keyword>
<gene>
    <name evidence="2" type="ORF">A2893_01960</name>
</gene>
<evidence type="ECO:0000313" key="3">
    <source>
        <dbReference type="Proteomes" id="UP000176725"/>
    </source>
</evidence>
<protein>
    <submittedName>
        <fullName evidence="2">Uncharacterized protein</fullName>
    </submittedName>
</protein>
<feature type="transmembrane region" description="Helical" evidence="1">
    <location>
        <begin position="49"/>
        <end position="73"/>
    </location>
</feature>
<dbReference type="STRING" id="1802521.A2893_01960"/>